<evidence type="ECO:0000259" key="9">
    <source>
        <dbReference type="PROSITE" id="PS50042"/>
    </source>
</evidence>
<accession>A0AAV7E092</accession>
<dbReference type="Pfam" id="PF02551">
    <property type="entry name" value="Acyl_CoA_thio"/>
    <property type="match status" value="1"/>
</dbReference>
<dbReference type="PROSITE" id="PS50042">
    <property type="entry name" value="CNMP_BINDING_3"/>
    <property type="match status" value="1"/>
</dbReference>
<organism evidence="10 11">
    <name type="scientific">Aristolochia fimbriata</name>
    <name type="common">White veined hardy Dutchman's pipe vine</name>
    <dbReference type="NCBI Taxonomy" id="158543"/>
    <lineage>
        <taxon>Eukaryota</taxon>
        <taxon>Viridiplantae</taxon>
        <taxon>Streptophyta</taxon>
        <taxon>Embryophyta</taxon>
        <taxon>Tracheophyta</taxon>
        <taxon>Spermatophyta</taxon>
        <taxon>Magnoliopsida</taxon>
        <taxon>Magnoliidae</taxon>
        <taxon>Piperales</taxon>
        <taxon>Aristolochiaceae</taxon>
        <taxon>Aristolochia</taxon>
    </lineage>
</organism>
<dbReference type="InterPro" id="IPR003703">
    <property type="entry name" value="Acyl_CoA_thio"/>
</dbReference>
<evidence type="ECO:0000256" key="3">
    <source>
        <dbReference type="ARBA" id="ARBA00006538"/>
    </source>
</evidence>
<dbReference type="GO" id="GO:0009062">
    <property type="term" value="P:fatty acid catabolic process"/>
    <property type="evidence" value="ECO:0007669"/>
    <property type="project" value="TreeGrafter"/>
</dbReference>
<dbReference type="Pfam" id="PF00646">
    <property type="entry name" value="F-box"/>
    <property type="match status" value="1"/>
</dbReference>
<evidence type="ECO:0000256" key="7">
    <source>
        <dbReference type="ARBA" id="ARBA00035880"/>
    </source>
</evidence>
<dbReference type="PANTHER" id="PTHR11066">
    <property type="entry name" value="ACYL-COA THIOESTERASE"/>
    <property type="match status" value="1"/>
</dbReference>
<evidence type="ECO:0000256" key="5">
    <source>
        <dbReference type="ARBA" id="ARBA00022801"/>
    </source>
</evidence>
<keyword evidence="6" id="KW-0443">Lipid metabolism</keyword>
<dbReference type="Proteomes" id="UP000825729">
    <property type="component" value="Unassembled WGS sequence"/>
</dbReference>
<dbReference type="InterPro" id="IPR036047">
    <property type="entry name" value="F-box-like_dom_sf"/>
</dbReference>
<dbReference type="Gene3D" id="2.40.160.210">
    <property type="entry name" value="Acyl-CoA thioesterase, double hotdog domain"/>
    <property type="match status" value="1"/>
</dbReference>
<dbReference type="Pfam" id="PF13622">
    <property type="entry name" value="4HBT_3"/>
    <property type="match status" value="1"/>
</dbReference>
<dbReference type="InterPro" id="IPR049449">
    <property type="entry name" value="TesB_ACOT8-like_N"/>
</dbReference>
<dbReference type="GO" id="GO:0006637">
    <property type="term" value="P:acyl-CoA metabolic process"/>
    <property type="evidence" value="ECO:0007669"/>
    <property type="project" value="InterPro"/>
</dbReference>
<dbReference type="CDD" id="cd00038">
    <property type="entry name" value="CAP_ED"/>
    <property type="match status" value="1"/>
</dbReference>
<comment type="catalytic activity">
    <reaction evidence="7">
        <text>a fatty acyl-CoA + H2O = a fatty acid + CoA + H(+)</text>
        <dbReference type="Rhea" id="RHEA:16781"/>
        <dbReference type="ChEBI" id="CHEBI:15377"/>
        <dbReference type="ChEBI" id="CHEBI:15378"/>
        <dbReference type="ChEBI" id="CHEBI:28868"/>
        <dbReference type="ChEBI" id="CHEBI:57287"/>
        <dbReference type="ChEBI" id="CHEBI:77636"/>
        <dbReference type="EC" id="3.1.2.20"/>
    </reaction>
</comment>
<reference evidence="10 11" key="1">
    <citation type="submission" date="2021-07" db="EMBL/GenBank/DDBJ databases">
        <title>The Aristolochia fimbriata genome: insights into angiosperm evolution, floral development and chemical biosynthesis.</title>
        <authorList>
            <person name="Jiao Y."/>
        </authorList>
    </citation>
    <scope>NUCLEOTIDE SEQUENCE [LARGE SCALE GENOMIC DNA]</scope>
    <source>
        <strain evidence="10">IBCAS-2021</strain>
        <tissue evidence="10">Leaf</tissue>
    </source>
</reference>
<comment type="subunit">
    <text evidence="4">Homotetramer.</text>
</comment>
<evidence type="ECO:0000256" key="4">
    <source>
        <dbReference type="ARBA" id="ARBA00011881"/>
    </source>
</evidence>
<dbReference type="InterPro" id="IPR029069">
    <property type="entry name" value="HotDog_dom_sf"/>
</dbReference>
<dbReference type="GO" id="GO:0005782">
    <property type="term" value="C:peroxisomal matrix"/>
    <property type="evidence" value="ECO:0007669"/>
    <property type="project" value="UniProtKB-SubCell"/>
</dbReference>
<dbReference type="InterPro" id="IPR006652">
    <property type="entry name" value="Kelch_1"/>
</dbReference>
<sequence length="823" mass="93222">MDRDSVAEFLADVPLLQRLPSSSVRKIAQVVEFKHYEAGDLVAREGDTGDGVYFIWEGHAGVSGNDNDEGGNQPELHLKKYDYFGYGAFSSIHEVNISATSKLTCLVLRQEFHSLLQPKSIWNADETETVNTFSMVEHILKLEPLEVDLFRGFTLPEAPRFGQVFGGQTIGQALAAACKTVDCFKLVHSIHACFLLAGDLNMPMLYKVYRLRDGKSFATRKVDAFQEGNLKFSLIASFQKEEEGFDHQEVMMPDVPAPETLLPMEQLWERRIYDPLLPMDYRNKIARKKYIPWPIEIRFCEKTNSTNYSKTKPSLKYWFKTRGKLSDDPALHRCVVAYASDLIFLGVSLNPHRGQGFKTSSLTLDHAMWFHRPCRADEWLLYVMESPSAYNGRGFCTGRIFNRKGELLVSLAQEGVIRRAKAANPAPTSKLTPPVLLGFPGSEKQEWGDGVAIIRLYGFGIVMEIPQSEFIPRPLINGLPDDLALLCLARVPRRYHHNLKCVSKRWKELVDSIEWSSHRQKHNLEEFWIYALCRDSSFSYLYVLDPLRRCWKRIRGIPSQCSKRGGMACQALGKKLYLMGGRGWLEEWTDEVFCFDILKNIWAKAAPMSIARCDFVCEALSDNLYAVGGGFVENDVFVDNYYDMYDPKSNIWTPLTDLHLFPHVAASMTFDGKIYIRSCVVSLDPNVNALVYDHSFSQRWQRVSGGMVNGWDGPTVVVDGALYMLSQDIGFKPFQKIPSGVKLMKWQEESQEWISLGRLSARLIRPPCQLAAIGKSIFVIGKGLTTVIVDLDKVGHCDGVMVSSSIRNLNFNCDILFCKAMAI</sequence>
<gene>
    <name evidence="10" type="ORF">H6P81_017120</name>
</gene>
<dbReference type="EMBL" id="JAINDJ010000007">
    <property type="protein sequence ID" value="KAG9441266.1"/>
    <property type="molecule type" value="Genomic_DNA"/>
</dbReference>
<comment type="subcellular location">
    <subcellularLocation>
        <location evidence="1">Peroxisome matrix</location>
    </subcellularLocation>
</comment>
<feature type="domain" description="Cyclic nucleotide-binding" evidence="9">
    <location>
        <begin position="15"/>
        <end position="85"/>
    </location>
</feature>
<keyword evidence="5" id="KW-0378">Hydrolase</keyword>
<comment type="similarity">
    <text evidence="3">Belongs to the C/M/P thioester hydrolase family.</text>
</comment>
<protein>
    <recommendedName>
        <fullName evidence="8">acyl-CoA hydrolase</fullName>
        <ecNumber evidence="8">3.1.2.20</ecNumber>
    </recommendedName>
</protein>
<dbReference type="InterPro" id="IPR001810">
    <property type="entry name" value="F-box_dom"/>
</dbReference>
<dbReference type="CDD" id="cd03444">
    <property type="entry name" value="Thioesterase_II_repeat1"/>
    <property type="match status" value="1"/>
</dbReference>
<dbReference type="Pfam" id="PF01344">
    <property type="entry name" value="Kelch_1"/>
    <property type="match status" value="1"/>
</dbReference>
<dbReference type="Pfam" id="PF00027">
    <property type="entry name" value="cNMP_binding"/>
    <property type="match status" value="1"/>
</dbReference>
<dbReference type="CDD" id="cd03445">
    <property type="entry name" value="Thioesterase_II_repeat2"/>
    <property type="match status" value="1"/>
</dbReference>
<dbReference type="SUPFAM" id="SSF54637">
    <property type="entry name" value="Thioesterase/thiol ester dehydrase-isomerase"/>
    <property type="match status" value="2"/>
</dbReference>
<keyword evidence="11" id="KW-1185">Reference proteome</keyword>
<dbReference type="AlphaFoldDB" id="A0AAV7E092"/>
<dbReference type="InterPro" id="IPR014710">
    <property type="entry name" value="RmlC-like_jellyroll"/>
</dbReference>
<dbReference type="SMART" id="SM00256">
    <property type="entry name" value="FBOX"/>
    <property type="match status" value="1"/>
</dbReference>
<evidence type="ECO:0000256" key="8">
    <source>
        <dbReference type="ARBA" id="ARBA00038894"/>
    </source>
</evidence>
<evidence type="ECO:0000256" key="6">
    <source>
        <dbReference type="ARBA" id="ARBA00023098"/>
    </source>
</evidence>
<dbReference type="EC" id="3.1.2.20" evidence="8"/>
<evidence type="ECO:0000313" key="11">
    <source>
        <dbReference type="Proteomes" id="UP000825729"/>
    </source>
</evidence>
<comment type="caution">
    <text evidence="10">The sequence shown here is derived from an EMBL/GenBank/DDBJ whole genome shotgun (WGS) entry which is preliminary data.</text>
</comment>
<dbReference type="InterPro" id="IPR000595">
    <property type="entry name" value="cNMP-bd_dom"/>
</dbReference>
<dbReference type="Gene3D" id="2.120.10.80">
    <property type="entry name" value="Kelch-type beta propeller"/>
    <property type="match status" value="1"/>
</dbReference>
<dbReference type="SMART" id="SM00612">
    <property type="entry name" value="Kelch"/>
    <property type="match status" value="2"/>
</dbReference>
<evidence type="ECO:0000256" key="2">
    <source>
        <dbReference type="ARBA" id="ARBA00004872"/>
    </source>
</evidence>
<dbReference type="InterPro" id="IPR015915">
    <property type="entry name" value="Kelch-typ_b-propeller"/>
</dbReference>
<dbReference type="SMART" id="SM00100">
    <property type="entry name" value="cNMP"/>
    <property type="match status" value="1"/>
</dbReference>
<name>A0AAV7E092_ARIFI</name>
<dbReference type="InterPro" id="IPR025652">
    <property type="entry name" value="TesB_C"/>
</dbReference>
<dbReference type="FunFam" id="2.40.160.210:FF:000003">
    <property type="entry name" value="Acyl-CoA thioesterase II"/>
    <property type="match status" value="1"/>
</dbReference>
<dbReference type="FunFam" id="2.60.120.10:FF:000109">
    <property type="entry name" value="Acyl-CoA thioesterase II"/>
    <property type="match status" value="1"/>
</dbReference>
<evidence type="ECO:0000256" key="1">
    <source>
        <dbReference type="ARBA" id="ARBA00004253"/>
    </source>
</evidence>
<dbReference type="SUPFAM" id="SSF117281">
    <property type="entry name" value="Kelch motif"/>
    <property type="match status" value="1"/>
</dbReference>
<dbReference type="Gene3D" id="2.60.120.10">
    <property type="entry name" value="Jelly Rolls"/>
    <property type="match status" value="1"/>
</dbReference>
<dbReference type="CDD" id="cd22152">
    <property type="entry name" value="F-box_AtAFR-like"/>
    <property type="match status" value="1"/>
</dbReference>
<proteinExistence type="inferred from homology"/>
<dbReference type="InterPro" id="IPR042171">
    <property type="entry name" value="Acyl-CoA_hotdog"/>
</dbReference>
<dbReference type="SUPFAM" id="SSF81383">
    <property type="entry name" value="F-box domain"/>
    <property type="match status" value="1"/>
</dbReference>
<dbReference type="InterPro" id="IPR018490">
    <property type="entry name" value="cNMP-bd_dom_sf"/>
</dbReference>
<evidence type="ECO:0000313" key="10">
    <source>
        <dbReference type="EMBL" id="KAG9441266.1"/>
    </source>
</evidence>
<dbReference type="SUPFAM" id="SSF51206">
    <property type="entry name" value="cAMP-binding domain-like"/>
    <property type="match status" value="1"/>
</dbReference>
<comment type="pathway">
    <text evidence="2">Lipid metabolism; fatty acid metabolism.</text>
</comment>
<dbReference type="PANTHER" id="PTHR11066:SF34">
    <property type="entry name" value="ACYL-COENZYME A THIOESTERASE 8"/>
    <property type="match status" value="1"/>
</dbReference>
<dbReference type="GO" id="GO:0047617">
    <property type="term" value="F:fatty acyl-CoA hydrolase activity"/>
    <property type="evidence" value="ECO:0007669"/>
    <property type="project" value="UniProtKB-EC"/>
</dbReference>